<gene>
    <name evidence="1" type="ORF">E4191_00965</name>
</gene>
<dbReference type="Pfam" id="PF06041">
    <property type="entry name" value="DUF924"/>
    <property type="match status" value="1"/>
</dbReference>
<evidence type="ECO:0000313" key="2">
    <source>
        <dbReference type="Proteomes" id="UP000296374"/>
    </source>
</evidence>
<evidence type="ECO:0000313" key="1">
    <source>
        <dbReference type="EMBL" id="QBX33443.1"/>
    </source>
</evidence>
<protein>
    <submittedName>
        <fullName evidence="1">DUF924 domain-containing protein</fullName>
    </submittedName>
</protein>
<dbReference type="KEGG" id="plia:E4191_00965"/>
<name>A0A4P7HIS7_9RHOB</name>
<proteinExistence type="predicted"/>
<dbReference type="Gene3D" id="1.25.40.10">
    <property type="entry name" value="Tetratricopeptide repeat domain"/>
    <property type="match status" value="1"/>
</dbReference>
<dbReference type="InterPro" id="IPR011990">
    <property type="entry name" value="TPR-like_helical_dom_sf"/>
</dbReference>
<dbReference type="AlphaFoldDB" id="A0A4P7HIS7"/>
<dbReference type="EMBL" id="CP038439">
    <property type="protein sequence ID" value="QBX33443.1"/>
    <property type="molecule type" value="Genomic_DNA"/>
</dbReference>
<dbReference type="InterPro" id="IPR010323">
    <property type="entry name" value="DUF924"/>
</dbReference>
<dbReference type="Proteomes" id="UP000296374">
    <property type="component" value="Chromosome"/>
</dbReference>
<organism evidence="1 2">
    <name type="scientific">Paracoccus liaowanqingii</name>
    <dbReference type="NCBI Taxonomy" id="2560053"/>
    <lineage>
        <taxon>Bacteria</taxon>
        <taxon>Pseudomonadati</taxon>
        <taxon>Pseudomonadota</taxon>
        <taxon>Alphaproteobacteria</taxon>
        <taxon>Rhodobacterales</taxon>
        <taxon>Paracoccaceae</taxon>
        <taxon>Paracoccus</taxon>
    </lineage>
</organism>
<dbReference type="Gene3D" id="1.20.58.320">
    <property type="entry name" value="TPR-like"/>
    <property type="match status" value="1"/>
</dbReference>
<dbReference type="RefSeq" id="WP_135311742.1">
    <property type="nucleotide sequence ID" value="NZ_CP038439.1"/>
</dbReference>
<accession>A0A4P7HIS7</accession>
<sequence length="185" mass="21301">MPKTPDLKTPGDVLDFWFSEQMQPHWFAKSDVVDKDIAARFSDTYEEAHAGRLDHWMDDRDSALALVIVLDQFPRNIHRGGPRSFESNDLALRHARTALDKGYDAGQPAERRQFLYLPFMHSEDLADQERSVTLYEALGNDSSLHFAREHRDIVARFGRFPHRNAILDRDSSADEAEFLKTHSGF</sequence>
<reference evidence="2" key="1">
    <citation type="submission" date="2019-03" db="EMBL/GenBank/DDBJ databases">
        <authorList>
            <person name="Li J."/>
        </authorList>
    </citation>
    <scope>NUCLEOTIDE SEQUENCE [LARGE SCALE GENOMIC DNA]</scope>
    <source>
        <strain evidence="2">2251</strain>
    </source>
</reference>
<dbReference type="SUPFAM" id="SSF48452">
    <property type="entry name" value="TPR-like"/>
    <property type="match status" value="1"/>
</dbReference>